<dbReference type="InterPro" id="IPR022641">
    <property type="entry name" value="CheR_N"/>
</dbReference>
<evidence type="ECO:0000256" key="3">
    <source>
        <dbReference type="ARBA" id="ARBA00022603"/>
    </source>
</evidence>
<keyword evidence="4 7" id="KW-0808">Transferase</keyword>
<dbReference type="GO" id="GO:0008983">
    <property type="term" value="F:protein-glutamate O-methyltransferase activity"/>
    <property type="evidence" value="ECO:0007669"/>
    <property type="project" value="UniProtKB-EC"/>
</dbReference>
<accession>A0A3B0TJG2</accession>
<dbReference type="PIRSF" id="PIRSF000410">
    <property type="entry name" value="CheR"/>
    <property type="match status" value="1"/>
</dbReference>
<dbReference type="InterPro" id="IPR050903">
    <property type="entry name" value="Bact_Chemotaxis_MeTrfase"/>
</dbReference>
<dbReference type="EC" id="2.1.1.80" evidence="2"/>
<evidence type="ECO:0000256" key="1">
    <source>
        <dbReference type="ARBA" id="ARBA00001541"/>
    </source>
</evidence>
<evidence type="ECO:0000259" key="6">
    <source>
        <dbReference type="PROSITE" id="PS50123"/>
    </source>
</evidence>
<evidence type="ECO:0000256" key="4">
    <source>
        <dbReference type="ARBA" id="ARBA00022679"/>
    </source>
</evidence>
<dbReference type="Pfam" id="PF01739">
    <property type="entry name" value="CheR"/>
    <property type="match status" value="1"/>
</dbReference>
<evidence type="ECO:0000256" key="5">
    <source>
        <dbReference type="ARBA" id="ARBA00022691"/>
    </source>
</evidence>
<evidence type="ECO:0000313" key="7">
    <source>
        <dbReference type="EMBL" id="VAW12299.1"/>
    </source>
</evidence>
<protein>
    <recommendedName>
        <fullName evidence="2">protein-glutamate O-methyltransferase</fullName>
        <ecNumber evidence="2">2.1.1.80</ecNumber>
    </recommendedName>
</protein>
<dbReference type="InterPro" id="IPR029063">
    <property type="entry name" value="SAM-dependent_MTases_sf"/>
</dbReference>
<proteinExistence type="predicted"/>
<dbReference type="InterPro" id="IPR036804">
    <property type="entry name" value="CheR_N_sf"/>
</dbReference>
<comment type="catalytic activity">
    <reaction evidence="1">
        <text>L-glutamyl-[protein] + S-adenosyl-L-methionine = [protein]-L-glutamate 5-O-methyl ester + S-adenosyl-L-homocysteine</text>
        <dbReference type="Rhea" id="RHEA:24452"/>
        <dbReference type="Rhea" id="RHEA-COMP:10208"/>
        <dbReference type="Rhea" id="RHEA-COMP:10311"/>
        <dbReference type="ChEBI" id="CHEBI:29973"/>
        <dbReference type="ChEBI" id="CHEBI:57856"/>
        <dbReference type="ChEBI" id="CHEBI:59789"/>
        <dbReference type="ChEBI" id="CHEBI:82795"/>
        <dbReference type="EC" id="2.1.1.80"/>
    </reaction>
</comment>
<dbReference type="EMBL" id="UOEN01000094">
    <property type="protein sequence ID" value="VAW12299.1"/>
    <property type="molecule type" value="Genomic_DNA"/>
</dbReference>
<dbReference type="PROSITE" id="PS50123">
    <property type="entry name" value="CHER"/>
    <property type="match status" value="1"/>
</dbReference>
<keyword evidence="5" id="KW-0949">S-adenosyl-L-methionine</keyword>
<dbReference type="SUPFAM" id="SSF47757">
    <property type="entry name" value="Chemotaxis receptor methyltransferase CheR, N-terminal domain"/>
    <property type="match status" value="1"/>
</dbReference>
<dbReference type="SUPFAM" id="SSF53335">
    <property type="entry name" value="S-adenosyl-L-methionine-dependent methyltransferases"/>
    <property type="match status" value="1"/>
</dbReference>
<dbReference type="PRINTS" id="PR00996">
    <property type="entry name" value="CHERMTFRASE"/>
</dbReference>
<dbReference type="AlphaFoldDB" id="A0A3B0TJG2"/>
<dbReference type="PANTHER" id="PTHR24422">
    <property type="entry name" value="CHEMOTAXIS PROTEIN METHYLTRANSFERASE"/>
    <property type="match status" value="1"/>
</dbReference>
<dbReference type="PANTHER" id="PTHR24422:SF19">
    <property type="entry name" value="CHEMOTAXIS PROTEIN METHYLTRANSFERASE"/>
    <property type="match status" value="1"/>
</dbReference>
<feature type="domain" description="CheR-type methyltransferase" evidence="6">
    <location>
        <begin position="1"/>
        <end position="276"/>
    </location>
</feature>
<dbReference type="InterPro" id="IPR026024">
    <property type="entry name" value="Chemotaxis_MeTrfase_CheR"/>
</dbReference>
<dbReference type="Gene3D" id="1.10.155.10">
    <property type="entry name" value="Chemotaxis receptor methyltransferase CheR, N-terminal domain"/>
    <property type="match status" value="1"/>
</dbReference>
<dbReference type="Pfam" id="PF03705">
    <property type="entry name" value="CheR_N"/>
    <property type="match status" value="1"/>
</dbReference>
<keyword evidence="3 7" id="KW-0489">Methyltransferase</keyword>
<dbReference type="Gene3D" id="3.40.50.150">
    <property type="entry name" value="Vaccinia Virus protein VP39"/>
    <property type="match status" value="1"/>
</dbReference>
<reference evidence="7" key="1">
    <citation type="submission" date="2018-06" db="EMBL/GenBank/DDBJ databases">
        <authorList>
            <person name="Zhirakovskaya E."/>
        </authorList>
    </citation>
    <scope>NUCLEOTIDE SEQUENCE</scope>
</reference>
<sequence length="276" mass="32399">MDLSEKEYRLLSTFIYEKSGIDLGDSKQQLVKTRLQKRIRKLGLESFKEYYDYVVKQKSGEELTELLDAISTNYTFFFRERDHFDFLSNKGIDQIIQRKQKNGSRTLRVWCAAASTGEEPYTILITLMEKIKNLGGWDFKMLATDISTKVLKKCQVGVYQKKQLKELSPLLREKYFDAIVEDNEKKYMIKEEVKSFISFKKFNLMTSKFPFKGKFDIIFCRNVMIYFDRSTQESLNFKMLKVMEPQGFYFIAHSETLSGPAKSLVKPLGSAYFQKI</sequence>
<dbReference type="SMART" id="SM00138">
    <property type="entry name" value="MeTrc"/>
    <property type="match status" value="1"/>
</dbReference>
<organism evidence="7">
    <name type="scientific">hydrothermal vent metagenome</name>
    <dbReference type="NCBI Taxonomy" id="652676"/>
    <lineage>
        <taxon>unclassified sequences</taxon>
        <taxon>metagenomes</taxon>
        <taxon>ecological metagenomes</taxon>
    </lineage>
</organism>
<dbReference type="GO" id="GO:0032259">
    <property type="term" value="P:methylation"/>
    <property type="evidence" value="ECO:0007669"/>
    <property type="project" value="UniProtKB-KW"/>
</dbReference>
<name>A0A3B0TJG2_9ZZZZ</name>
<evidence type="ECO:0000256" key="2">
    <source>
        <dbReference type="ARBA" id="ARBA00012534"/>
    </source>
</evidence>
<gene>
    <name evidence="7" type="ORF">MNBD_BACTEROID05-534</name>
</gene>
<dbReference type="InterPro" id="IPR022642">
    <property type="entry name" value="CheR_C"/>
</dbReference>
<dbReference type="InterPro" id="IPR000780">
    <property type="entry name" value="CheR_MeTrfase"/>
</dbReference>